<gene>
    <name evidence="2" type="ORF">A2872_03620</name>
</gene>
<keyword evidence="1" id="KW-0472">Membrane</keyword>
<protein>
    <recommendedName>
        <fullName evidence="4">Type II secretion system protein GspG C-terminal domain-containing protein</fullName>
    </recommendedName>
</protein>
<evidence type="ECO:0000313" key="3">
    <source>
        <dbReference type="Proteomes" id="UP000178681"/>
    </source>
</evidence>
<dbReference type="STRING" id="1798377.A2872_03620"/>
<evidence type="ECO:0000313" key="2">
    <source>
        <dbReference type="EMBL" id="OGG07382.1"/>
    </source>
</evidence>
<dbReference type="AlphaFoldDB" id="A0A1F5Z5H4"/>
<dbReference type="SUPFAM" id="SSF54523">
    <property type="entry name" value="Pili subunits"/>
    <property type="match status" value="1"/>
</dbReference>
<feature type="transmembrane region" description="Helical" evidence="1">
    <location>
        <begin position="12"/>
        <end position="33"/>
    </location>
</feature>
<proteinExistence type="predicted"/>
<keyword evidence="1" id="KW-0812">Transmembrane</keyword>
<dbReference type="Pfam" id="PF07963">
    <property type="entry name" value="N_methyl"/>
    <property type="match status" value="1"/>
</dbReference>
<dbReference type="InterPro" id="IPR012902">
    <property type="entry name" value="N_methyl_site"/>
</dbReference>
<accession>A0A1F5Z5H4</accession>
<sequence>MTAQKFKRGFTLIELLVVIGILAVLLTIVLIAINPGRQFAQANNTKRRSDVNALLNAIHQFGADNKGALPGGLAGSPGVVLDISSASTAGDLCSDLMPTYLSTLPVDPSLNAQPIASCGAAYVTGYQVIYGSAVDPTNRRVTIVAPNADLTVEPAGTTEISVTR</sequence>
<keyword evidence="1" id="KW-1133">Transmembrane helix</keyword>
<dbReference type="PROSITE" id="PS00409">
    <property type="entry name" value="PROKAR_NTER_METHYL"/>
    <property type="match status" value="1"/>
</dbReference>
<evidence type="ECO:0000256" key="1">
    <source>
        <dbReference type="SAM" id="Phobius"/>
    </source>
</evidence>
<reference evidence="2 3" key="1">
    <citation type="journal article" date="2016" name="Nat. Commun.">
        <title>Thousands of microbial genomes shed light on interconnected biogeochemical processes in an aquifer system.</title>
        <authorList>
            <person name="Anantharaman K."/>
            <person name="Brown C.T."/>
            <person name="Hug L.A."/>
            <person name="Sharon I."/>
            <person name="Castelle C.J."/>
            <person name="Probst A.J."/>
            <person name="Thomas B.C."/>
            <person name="Singh A."/>
            <person name="Wilkins M.J."/>
            <person name="Karaoz U."/>
            <person name="Brodie E.L."/>
            <person name="Williams K.H."/>
            <person name="Hubbard S.S."/>
            <person name="Banfield J.F."/>
        </authorList>
    </citation>
    <scope>NUCLEOTIDE SEQUENCE [LARGE SCALE GENOMIC DNA]</scope>
</reference>
<dbReference type="EMBL" id="MFJG01000007">
    <property type="protein sequence ID" value="OGG07382.1"/>
    <property type="molecule type" value="Genomic_DNA"/>
</dbReference>
<name>A0A1F5Z5H4_9BACT</name>
<dbReference type="InterPro" id="IPR045584">
    <property type="entry name" value="Pilin-like"/>
</dbReference>
<organism evidence="2 3">
    <name type="scientific">Candidatus Gottesmanbacteria bacterium RIFCSPHIGHO2_01_FULL_42_12</name>
    <dbReference type="NCBI Taxonomy" id="1798377"/>
    <lineage>
        <taxon>Bacteria</taxon>
        <taxon>Candidatus Gottesmaniibacteriota</taxon>
    </lineage>
</organism>
<dbReference type="Gene3D" id="3.30.700.10">
    <property type="entry name" value="Glycoprotein, Type 4 Pilin"/>
    <property type="match status" value="1"/>
</dbReference>
<dbReference type="NCBIfam" id="TIGR02532">
    <property type="entry name" value="IV_pilin_GFxxxE"/>
    <property type="match status" value="1"/>
</dbReference>
<comment type="caution">
    <text evidence="2">The sequence shown here is derived from an EMBL/GenBank/DDBJ whole genome shotgun (WGS) entry which is preliminary data.</text>
</comment>
<evidence type="ECO:0008006" key="4">
    <source>
        <dbReference type="Google" id="ProtNLM"/>
    </source>
</evidence>
<dbReference type="Proteomes" id="UP000178681">
    <property type="component" value="Unassembled WGS sequence"/>
</dbReference>